<feature type="compositionally biased region" description="Basic and acidic residues" evidence="1">
    <location>
        <begin position="76"/>
        <end position="88"/>
    </location>
</feature>
<protein>
    <recommendedName>
        <fullName evidence="4">CsbD-like domain-containing protein</fullName>
    </recommendedName>
</protein>
<dbReference type="SUPFAM" id="SSF69047">
    <property type="entry name" value="Hypothetical protein YjbJ"/>
    <property type="match status" value="1"/>
</dbReference>
<dbReference type="RefSeq" id="WP_086992376.1">
    <property type="nucleotide sequence ID" value="NZ_FUHU01000041.1"/>
</dbReference>
<keyword evidence="3" id="KW-1185">Reference proteome</keyword>
<gene>
    <name evidence="2" type="ORF">CZ674_09830</name>
</gene>
<dbReference type="AlphaFoldDB" id="A0A1R4G8B3"/>
<feature type="region of interest" description="Disordered" evidence="1">
    <location>
        <begin position="69"/>
        <end position="88"/>
    </location>
</feature>
<evidence type="ECO:0000256" key="1">
    <source>
        <dbReference type="SAM" id="MobiDB-lite"/>
    </source>
</evidence>
<accession>A0A1R4G8B3</accession>
<dbReference type="Gene3D" id="1.10.1470.10">
    <property type="entry name" value="YjbJ"/>
    <property type="match status" value="1"/>
</dbReference>
<dbReference type="OrthoDB" id="2143260at2"/>
<organism evidence="2 3">
    <name type="scientific">Agrococcus casei LMG 22410</name>
    <dbReference type="NCBI Taxonomy" id="1255656"/>
    <lineage>
        <taxon>Bacteria</taxon>
        <taxon>Bacillati</taxon>
        <taxon>Actinomycetota</taxon>
        <taxon>Actinomycetes</taxon>
        <taxon>Micrococcales</taxon>
        <taxon>Microbacteriaceae</taxon>
        <taxon>Agrococcus</taxon>
    </lineage>
</organism>
<feature type="compositionally biased region" description="Basic and acidic residues" evidence="1">
    <location>
        <begin position="46"/>
        <end position="64"/>
    </location>
</feature>
<dbReference type="GeneID" id="303173507"/>
<name>A0A1R4G8B3_9MICO</name>
<sequence length="88" mass="9247">MSFGGDISNKAKDFGGQAKEKFGEATGNEEVEREGQAQQGEAAADSLKDKVGDTFDKVRDGAEGAGEKVSGFVKGIFDKDDKGENGEK</sequence>
<dbReference type="InterPro" id="IPR036629">
    <property type="entry name" value="YjbJ_sf"/>
</dbReference>
<feature type="compositionally biased region" description="Basic and acidic residues" evidence="1">
    <location>
        <begin position="9"/>
        <end position="23"/>
    </location>
</feature>
<dbReference type="Proteomes" id="UP000195787">
    <property type="component" value="Unassembled WGS sequence"/>
</dbReference>
<feature type="region of interest" description="Disordered" evidence="1">
    <location>
        <begin position="1"/>
        <end position="64"/>
    </location>
</feature>
<evidence type="ECO:0000313" key="2">
    <source>
        <dbReference type="EMBL" id="SJM64460.1"/>
    </source>
</evidence>
<reference evidence="2 3" key="1">
    <citation type="submission" date="2017-02" db="EMBL/GenBank/DDBJ databases">
        <authorList>
            <person name="Peterson S.W."/>
        </authorList>
    </citation>
    <scope>NUCLEOTIDE SEQUENCE [LARGE SCALE GENOMIC DNA]</scope>
    <source>
        <strain evidence="2 3">LMG 22410</strain>
    </source>
</reference>
<evidence type="ECO:0008006" key="4">
    <source>
        <dbReference type="Google" id="ProtNLM"/>
    </source>
</evidence>
<dbReference type="EMBL" id="FUHU01000041">
    <property type="protein sequence ID" value="SJM64460.1"/>
    <property type="molecule type" value="Genomic_DNA"/>
</dbReference>
<evidence type="ECO:0000313" key="3">
    <source>
        <dbReference type="Proteomes" id="UP000195787"/>
    </source>
</evidence>
<proteinExistence type="predicted"/>